<dbReference type="GO" id="GO:0004527">
    <property type="term" value="F:exonuclease activity"/>
    <property type="evidence" value="ECO:0007669"/>
    <property type="project" value="UniProtKB-KW"/>
</dbReference>
<dbReference type="PANTHER" id="PTHR30255">
    <property type="entry name" value="SINGLE-STRANDED-DNA-SPECIFIC EXONUCLEASE RECJ"/>
    <property type="match status" value="1"/>
</dbReference>
<dbReference type="InterPro" id="IPR051673">
    <property type="entry name" value="SSDNA_exonuclease_RecJ"/>
</dbReference>
<evidence type="ECO:0000259" key="1">
    <source>
        <dbReference type="Pfam" id="PF01368"/>
    </source>
</evidence>
<dbReference type="Pfam" id="PF01368">
    <property type="entry name" value="DHH"/>
    <property type="match status" value="1"/>
</dbReference>
<dbReference type="SUPFAM" id="SSF64182">
    <property type="entry name" value="DHH phosphoesterases"/>
    <property type="match status" value="1"/>
</dbReference>
<dbReference type="EC" id="3.1.-.-" evidence="2"/>
<dbReference type="InterPro" id="IPR038763">
    <property type="entry name" value="DHH_sf"/>
</dbReference>
<protein>
    <submittedName>
        <fullName evidence="2">RecJ</fullName>
        <ecNumber evidence="2">3.1.-.-</ecNumber>
    </submittedName>
</protein>
<dbReference type="EMBL" id="UGRI01000001">
    <property type="protein sequence ID" value="SUA24221.1"/>
    <property type="molecule type" value="Genomic_DNA"/>
</dbReference>
<keyword evidence="2" id="KW-0378">Hydrolase</keyword>
<dbReference type="Gene3D" id="3.90.1640.30">
    <property type="match status" value="1"/>
</dbReference>
<dbReference type="AlphaFoldDB" id="A0A378VYH7"/>
<evidence type="ECO:0000313" key="2">
    <source>
        <dbReference type="EMBL" id="SUA24221.1"/>
    </source>
</evidence>
<dbReference type="PANTHER" id="PTHR30255:SF2">
    <property type="entry name" value="SINGLE-STRANDED-DNA-SPECIFIC EXONUCLEASE RECJ"/>
    <property type="match status" value="1"/>
</dbReference>
<name>A0A378VYH7_NEIGO</name>
<dbReference type="InterPro" id="IPR001667">
    <property type="entry name" value="DDH_dom"/>
</dbReference>
<sequence length="105" mass="10816">MDGLAAMGAKVDFLVPNRFEHGYGLTPELAEIAAAQGVDLLITVDNGIASIAGVARAQALGLDVIVTDHHLPADTVPDCIIVNPNQKGCGFPSKSLAGVSVIFMC</sequence>
<feature type="domain" description="DDH" evidence="1">
    <location>
        <begin position="4"/>
        <end position="104"/>
    </location>
</feature>
<gene>
    <name evidence="2" type="primary">recJ_2</name>
    <name evidence="2" type="ORF">NCTC11421_02217</name>
</gene>
<organism evidence="2">
    <name type="scientific">Neisseria gonorrhoeae</name>
    <dbReference type="NCBI Taxonomy" id="485"/>
    <lineage>
        <taxon>Bacteria</taxon>
        <taxon>Pseudomonadati</taxon>
        <taxon>Pseudomonadota</taxon>
        <taxon>Betaproteobacteria</taxon>
        <taxon>Neisseriales</taxon>
        <taxon>Neisseriaceae</taxon>
        <taxon>Neisseria</taxon>
    </lineage>
</organism>
<accession>A0A378VYH7</accession>
<reference evidence="2" key="1">
    <citation type="submission" date="2018-06" db="EMBL/GenBank/DDBJ databases">
        <authorList>
            <consortium name="Pathogen Informatics"/>
            <person name="Doyle S."/>
        </authorList>
    </citation>
    <scope>NUCLEOTIDE SEQUENCE [LARGE SCALE GENOMIC DNA]</scope>
    <source>
        <strain evidence="2">NCTC11421</strain>
    </source>
</reference>
<proteinExistence type="predicted"/>